<keyword evidence="2" id="KW-1185">Reference proteome</keyword>
<name>A0ABS1J2E5_9FIRM</name>
<evidence type="ECO:0000313" key="1">
    <source>
        <dbReference type="EMBL" id="MBK5898321.1"/>
    </source>
</evidence>
<dbReference type="Proteomes" id="UP000604730">
    <property type="component" value="Unassembled WGS sequence"/>
</dbReference>
<organism evidence="1 2">
    <name type="scientific">Catonella massiliensis</name>
    <dbReference type="NCBI Taxonomy" id="2799636"/>
    <lineage>
        <taxon>Bacteria</taxon>
        <taxon>Bacillati</taxon>
        <taxon>Bacillota</taxon>
        <taxon>Clostridia</taxon>
        <taxon>Lachnospirales</taxon>
        <taxon>Lachnospiraceae</taxon>
        <taxon>Catonella</taxon>
    </lineage>
</organism>
<proteinExistence type="predicted"/>
<dbReference type="RefSeq" id="WP_208429751.1">
    <property type="nucleotide sequence ID" value="NZ_JAEPRJ010000001.1"/>
</dbReference>
<dbReference type="EMBL" id="JAEPRJ010000001">
    <property type="protein sequence ID" value="MBK5898321.1"/>
    <property type="molecule type" value="Genomic_DNA"/>
</dbReference>
<accession>A0ABS1J2E5</accession>
<protein>
    <submittedName>
        <fullName evidence="1">Uncharacterized protein</fullName>
    </submittedName>
</protein>
<reference evidence="1 2" key="1">
    <citation type="submission" date="2021-01" db="EMBL/GenBank/DDBJ databases">
        <title>Isolation and description of Catonella massiliensis sp. nov., a novel Catonella species, isolated from a stable periodontitis subject.</title>
        <authorList>
            <person name="Antezack A."/>
            <person name="Boxberger M."/>
            <person name="La Scola B."/>
            <person name="Monnet-Corti V."/>
        </authorList>
    </citation>
    <scope>NUCLEOTIDE SEQUENCE [LARGE SCALE GENOMIC DNA]</scope>
    <source>
        <strain evidence="1 2">Marseille-Q4567</strain>
    </source>
</reference>
<comment type="caution">
    <text evidence="1">The sequence shown here is derived from an EMBL/GenBank/DDBJ whole genome shotgun (WGS) entry which is preliminary data.</text>
</comment>
<evidence type="ECO:0000313" key="2">
    <source>
        <dbReference type="Proteomes" id="UP000604730"/>
    </source>
</evidence>
<sequence length="193" mass="22783">MLIKSADNKLDIFECIYFGKNADDSEFTLYLNTQSTSLVDEYKLWLDIQRDILLSIIQDYYVIVHLDKSIDKLMSLNQLDKKIDKLYFVTQNEIGDYFIEIPPNDIRLLTELVNDSLVWECGNLLKIVAFKDRPILQNKTYNFEKAEVVLHSFEDNLGFNIKICDMKNNEVVFYNRVEYMLNKYHIIEGGYYG</sequence>
<gene>
    <name evidence="1" type="ORF">JJN12_11110</name>
</gene>